<organism evidence="6 7">
    <name type="scientific">Pipistrellus nathusii</name>
    <name type="common">Nathusius' pipistrelle</name>
    <dbReference type="NCBI Taxonomy" id="59473"/>
    <lineage>
        <taxon>Eukaryota</taxon>
        <taxon>Metazoa</taxon>
        <taxon>Chordata</taxon>
        <taxon>Craniata</taxon>
        <taxon>Vertebrata</taxon>
        <taxon>Euteleostomi</taxon>
        <taxon>Mammalia</taxon>
        <taxon>Eutheria</taxon>
        <taxon>Laurasiatheria</taxon>
        <taxon>Chiroptera</taxon>
        <taxon>Yangochiroptera</taxon>
        <taxon>Vespertilionidae</taxon>
        <taxon>Pipistrellus</taxon>
    </lineage>
</organism>
<feature type="region of interest" description="Disordered" evidence="5">
    <location>
        <begin position="224"/>
        <end position="247"/>
    </location>
</feature>
<evidence type="ECO:0000256" key="3">
    <source>
        <dbReference type="ARBA" id="ARBA00023054"/>
    </source>
</evidence>
<evidence type="ECO:0000313" key="6">
    <source>
        <dbReference type="EMBL" id="CAK6433460.1"/>
    </source>
</evidence>
<feature type="region of interest" description="Disordered" evidence="5">
    <location>
        <begin position="167"/>
        <end position="189"/>
    </location>
</feature>
<dbReference type="PANTHER" id="PTHR31259">
    <property type="entry name" value="ENDOSOME-ASSOCIATED TRAFFICKING REGULATOR 1"/>
    <property type="match status" value="1"/>
</dbReference>
<evidence type="ECO:0000313" key="7">
    <source>
        <dbReference type="Proteomes" id="UP001314169"/>
    </source>
</evidence>
<evidence type="ECO:0000256" key="5">
    <source>
        <dbReference type="SAM" id="MobiDB-lite"/>
    </source>
</evidence>
<comment type="similarity">
    <text evidence="1">Belongs to the ENTR1 family.</text>
</comment>
<reference evidence="6" key="1">
    <citation type="submission" date="2023-12" db="EMBL/GenBank/DDBJ databases">
        <authorList>
            <person name="Brown T."/>
        </authorList>
    </citation>
    <scope>NUCLEOTIDE SEQUENCE</scope>
</reference>
<keyword evidence="7" id="KW-1185">Reference proteome</keyword>
<name>A0ABN9Z535_PIPNA</name>
<keyword evidence="3 4" id="KW-0175">Coiled coil</keyword>
<dbReference type="InterPro" id="IPR026757">
    <property type="entry name" value="ENTR1"/>
</dbReference>
<evidence type="ECO:0000256" key="4">
    <source>
        <dbReference type="SAM" id="Coils"/>
    </source>
</evidence>
<evidence type="ECO:0000256" key="2">
    <source>
        <dbReference type="ARBA" id="ARBA00016007"/>
    </source>
</evidence>
<proteinExistence type="inferred from homology"/>
<dbReference type="PANTHER" id="PTHR31259:SF3">
    <property type="entry name" value="ENDOSOME-ASSOCIATED-TRAFFICKING REGULATOR 1"/>
    <property type="match status" value="1"/>
</dbReference>
<dbReference type="EMBL" id="OY882867">
    <property type="protein sequence ID" value="CAK6433460.1"/>
    <property type="molecule type" value="Genomic_DNA"/>
</dbReference>
<dbReference type="Proteomes" id="UP001314169">
    <property type="component" value="Chromosome 10"/>
</dbReference>
<accession>A0ABN9Z535</accession>
<protein>
    <recommendedName>
        <fullName evidence="2">Endosome-associated-trafficking regulator 1</fullName>
    </recommendedName>
</protein>
<evidence type="ECO:0000256" key="1">
    <source>
        <dbReference type="ARBA" id="ARBA00007791"/>
    </source>
</evidence>
<feature type="coiled-coil region" evidence="4">
    <location>
        <begin position="262"/>
        <end position="363"/>
    </location>
</feature>
<feature type="compositionally biased region" description="Acidic residues" evidence="5">
    <location>
        <begin position="174"/>
        <end position="184"/>
    </location>
</feature>
<sequence>MSGYARRPGLSPLSRARSLVIPDAAAFSERRAGLPQLDCERPRGGDPDPRLFGFRPTFMCYVPSPVLASVGDTDFIYGKGKGTKPGPPGAQQIHFGDEKLADLEEANPFSFKEFLKTKNLSLLKEGAANSRLHAQEATRHSLGLDCGSPPAQAMGFGLEFQQPFFEDPTGAGDLLDEDEDEDEDGWHGAYLPSTMEQTHARGPASASPSSTYISFFSSPSELAGPESLPPWTLSDSDSRLSPAASPGADFAGHGECLGDRHLRTLQMSYEALKDENSKLRRKLTEVQSFSETQTEMVRTLERKLEAKMIKEESDYHDLESVVQQVEQNLELMTKRAVKAEAHVMKLKQDISLLQAQVSNFRRENEALRSGQGASLTVVKQNTDVALQNLRVVMSNAHTSIKQLVSGAETLNLVAEILKSIDRISEIKEVGEEES</sequence>
<gene>
    <name evidence="6" type="ORF">MPIPNATIZW_LOCUS1766</name>
</gene>